<dbReference type="InterPro" id="IPR052972">
    <property type="entry name" value="Sacsin_chaperone_reg"/>
</dbReference>
<gene>
    <name evidence="4" type="ORF">WJX75_001677</name>
</gene>
<dbReference type="Proteomes" id="UP001491310">
    <property type="component" value="Unassembled WGS sequence"/>
</dbReference>
<feature type="compositionally biased region" description="Low complexity" evidence="2">
    <location>
        <begin position="3379"/>
        <end position="3391"/>
    </location>
</feature>
<evidence type="ECO:0000256" key="1">
    <source>
        <dbReference type="PROSITE-ProRule" id="PRU00175"/>
    </source>
</evidence>
<dbReference type="InterPro" id="IPR013083">
    <property type="entry name" value="Znf_RING/FYVE/PHD"/>
</dbReference>
<dbReference type="NCBIfam" id="NF047352">
    <property type="entry name" value="P_loop_sacsin"/>
    <property type="match status" value="2"/>
</dbReference>
<feature type="compositionally biased region" description="Basic and acidic residues" evidence="2">
    <location>
        <begin position="3420"/>
        <end position="3460"/>
    </location>
</feature>
<dbReference type="SUPFAM" id="SSF55874">
    <property type="entry name" value="ATPase domain of HSP90 chaperone/DNA topoisomerase II/histidine kinase"/>
    <property type="match status" value="2"/>
</dbReference>
<dbReference type="PANTHER" id="PTHR15600">
    <property type="entry name" value="SACSIN"/>
    <property type="match status" value="1"/>
</dbReference>
<dbReference type="Pfam" id="PF25794">
    <property type="entry name" value="SACS"/>
    <property type="match status" value="3"/>
</dbReference>
<evidence type="ECO:0000313" key="4">
    <source>
        <dbReference type="EMBL" id="KAK9915626.1"/>
    </source>
</evidence>
<evidence type="ECO:0000256" key="2">
    <source>
        <dbReference type="SAM" id="MobiDB-lite"/>
    </source>
</evidence>
<feature type="compositionally biased region" description="Polar residues" evidence="2">
    <location>
        <begin position="4353"/>
        <end position="4388"/>
    </location>
</feature>
<feature type="region of interest" description="Disordered" evidence="2">
    <location>
        <begin position="3090"/>
        <end position="3118"/>
    </location>
</feature>
<keyword evidence="1" id="KW-0863">Zinc-finger</keyword>
<dbReference type="SMART" id="SM00184">
    <property type="entry name" value="RING"/>
    <property type="match status" value="1"/>
</dbReference>
<feature type="region of interest" description="Disordered" evidence="2">
    <location>
        <begin position="4351"/>
        <end position="4390"/>
    </location>
</feature>
<proteinExistence type="predicted"/>
<dbReference type="EMBL" id="JALJOT010000004">
    <property type="protein sequence ID" value="KAK9915626.1"/>
    <property type="molecule type" value="Genomic_DNA"/>
</dbReference>
<feature type="region of interest" description="Disordered" evidence="2">
    <location>
        <begin position="3354"/>
        <end position="3461"/>
    </location>
</feature>
<dbReference type="InterPro" id="IPR001841">
    <property type="entry name" value="Znf_RING"/>
</dbReference>
<accession>A0ABR2YVE1</accession>
<organism evidence="4 5">
    <name type="scientific">Coccomyxa subellipsoidea</name>
    <dbReference type="NCBI Taxonomy" id="248742"/>
    <lineage>
        <taxon>Eukaryota</taxon>
        <taxon>Viridiplantae</taxon>
        <taxon>Chlorophyta</taxon>
        <taxon>core chlorophytes</taxon>
        <taxon>Trebouxiophyceae</taxon>
        <taxon>Trebouxiophyceae incertae sedis</taxon>
        <taxon>Coccomyxaceae</taxon>
        <taxon>Coccomyxa</taxon>
    </lineage>
</organism>
<dbReference type="PROSITE" id="PS50089">
    <property type="entry name" value="ZF_RING_2"/>
    <property type="match status" value="1"/>
</dbReference>
<name>A0ABR2YVE1_9CHLO</name>
<feature type="domain" description="RING-type" evidence="3">
    <location>
        <begin position="4459"/>
        <end position="4494"/>
    </location>
</feature>
<dbReference type="Gene3D" id="3.30.40.10">
    <property type="entry name" value="Zinc/RING finger domain, C3HC4 (zinc finger)"/>
    <property type="match status" value="1"/>
</dbReference>
<keyword evidence="5" id="KW-1185">Reference proteome</keyword>
<dbReference type="InterPro" id="IPR036890">
    <property type="entry name" value="HATPase_C_sf"/>
</dbReference>
<reference evidence="4 5" key="1">
    <citation type="journal article" date="2024" name="Nat. Commun.">
        <title>Phylogenomics reveals the evolutionary origins of lichenization in chlorophyte algae.</title>
        <authorList>
            <person name="Puginier C."/>
            <person name="Libourel C."/>
            <person name="Otte J."/>
            <person name="Skaloud P."/>
            <person name="Haon M."/>
            <person name="Grisel S."/>
            <person name="Petersen M."/>
            <person name="Berrin J.G."/>
            <person name="Delaux P.M."/>
            <person name="Dal Grande F."/>
            <person name="Keller J."/>
        </authorList>
    </citation>
    <scope>NUCLEOTIDE SEQUENCE [LARGE SCALE GENOMIC DNA]</scope>
    <source>
        <strain evidence="4 5">SAG 216-7</strain>
    </source>
</reference>
<evidence type="ECO:0000259" key="3">
    <source>
        <dbReference type="PROSITE" id="PS50089"/>
    </source>
</evidence>
<dbReference type="PANTHER" id="PTHR15600:SF42">
    <property type="entry name" value="SACSIN"/>
    <property type="match status" value="1"/>
</dbReference>
<comment type="caution">
    <text evidence="4">The sequence shown here is derived from an EMBL/GenBank/DDBJ whole genome shotgun (WGS) entry which is preliminary data.</text>
</comment>
<protein>
    <recommendedName>
        <fullName evidence="3">RING-type domain-containing protein</fullName>
    </recommendedName>
</protein>
<evidence type="ECO:0000313" key="5">
    <source>
        <dbReference type="Proteomes" id="UP001491310"/>
    </source>
</evidence>
<keyword evidence="1" id="KW-0479">Metal-binding</keyword>
<sequence>MEVWQDFGQRIDLAVRIRDVLHDYPEGTSVLKELIQNADDAGATTVRFCLDERQHKTDCLAAQSLASFQGPALLAYNDAVFSEADFQSISSIGQSVKREQKGKTGRFGVGFNASYHLSDVVSFISGSQLVIFDPHCTYLPNITPQNPGKRIDFVQSSAAEAHPDQFAPYQAFGCDAKSYFRGTLFRFPLRTAQQAAKSRISKQVYSVEGVRAILEDLQSEAVSALLFLKSLQRLESCGGPVSAALAAEAAKAFNVSVVPFAAVAGQLGEPDAAAAQSLSGQAFCFLPITTTDLPVHVNGFFELSSNRRDIWHGTGMVGVGQLRCDWNISLLKDVAAPTYANLLAEAARRLGPSPAFYKLWPVQQVRQPWSALVTALYQELSSRQVVHSAAGAGKWLAPDHAVYVDGAVQRENALVDALIAVGVPVASGPPEVTRMLVQHTVQQPQLLCPASLRDHIRTAKRATLAACAADVSRAAVLLAYCLQDLDEMDPQSCLELVGLPLLPLLDGTIKAIERVAPGQDAVYMCSSLERKLLSAQAAILVDSEAMSRETADRLKAAARTGCLKLQLVDSSALVEVFLPRLLPHSWQGQAAVSWSAGVDGAPTAEWIAMLWQELQSFEDLSVFSAWPLLPTASGELAALTTLDRSVLVWEPDEAEWEPSTTSALKKLGIRLVSSKAGITHHKLHRHVHLWTGRGVLAALEVIFSRSGPSAQSQSEELFQGVGITQDERHALRRLLLQERWLRGHPEHFDLLGVQPLSRSEVLRRHVLGRVHELSTPARQAMMLHALSHLPLMVAEDNAVLDHLRVTPFVDIESGKLQPPGVLYDPRKPELVALLDSAANFPAGPFASEEALAALQRLGLQSTVSTATLLDSARSTAELAAHDQKAAQARGQLLLEYLEVEAGRLLGPSQGPQSGVESLINRVAAFRQSSVASASPKAAGFWVEMGGLAWCPVLAEAPVEGLPWPTRQELVAPPRAIRPLQDLWLCSGNMRILAADCRTAVLVDELGWSAPVNSSVVATQLASLGQMHSAGQVTDTAMQQRLARAVPQIYTCLSSLSRHDMEVVSAILSDAPCVWTGNGFVPATRVAFRGPLNLSPWLYCIPGDLQPFKGLLTNLGVGESFTADQYVGVLTDMAVALGKGPLSAAQQEQALSVLQALSDMRVKAEKLYILDSRGVLVPASELVYNDAPWLPDQQFSFVHPKLSNEVSDKLGVKSLRRMMLADSADTVSLGLHSVEAFGQSEALTTRLKHIIDDYADGPGILMELLQNADDAGASEVAFLLDNQQYGTSSVLAPRMAAWQGPALLCFNDAVFTPSDFHNISRIGQDTKVDRPATTGRFGLGFNAVYHWTDLPAFISGSYLVMFDPHAKWLPGTSPAQPGLKIAFQRANLLSQFPDAFQPFLHFNCTLREHFPGTLFRFPLRTEELAKQSDIKGQAYSPSSVLSLFEGMRAQVERTLLFLKSVRSAAVYVREAGDETPRLLFRASMDTQDGRSSQAAICRFIGEGGKVQREAFYQRLARASAAELPAVQTTATVRIKDLQGEEQKELAFCFLPLPCSTGLPVHVNGYFELSSNRRNIWFSDLPSDLAGQGKVRSDWNLALLEDLAAPLYARLLAESAQRLGPTAAYFALWPPLDLAPPWSNMATQLYKEVASLKIVWAESDGGRWIAPTDALLPDEARTSASQLAAAFSKEGMPLATGAPAWLLSAWRTKTLQGQLVALQPSQAGVPPLLLATGEQQQRLPPSQASLVIHCKADSDLGKKLAAIVGSSGALNIKALSAESLAETLLPELLPRQWRGQEAVVWDPQAAAAGQFNAEMLRKLWELLATLPDLSALESWPLVPAHDKTLCHLGSLSKVVEEGAWAEGVSSALGSLGVRVLDSSILPLAAMGSARSLVNPATGTGVLTAVSNAAGGDLGRMGRGMVAGGASSAERQQLRCFLLQERWFAGPGCVTAEQQRVIKALPIFEAAAAPAAAEASGEPPVTFVDLLEDRFLAPDGADEALLGPSFLKHAAAGEARVLIERLGVQLLTHQQLITNHVLPRLPDIAPEARNAAMLHLLDSIHEVVSSDPALAERLSSTAFVTTNAALAAPAALYDPRNEELVALLDADRHFPSGPFRKDDKVLDALKALGLRSTISPEMLLDAARSLEILQTVTEKDVDRASLLLEKLDEVATQEEVEDQVGNDLSSSNGDLWEKLKMLCWCPVVTIPPHPDIPFAKASGHLAPPRIARQVHDAWLCSACMRLVNGNPGPALAARLGWTAPLPATTLGAQLLELGRLHSQVDDGMLLGILEESAVQIYAGIQARLDNAAECDAVQVMLEDSACVWAGRGFVPADTALVSPDRDCTPYLHRVPDVVAPYKQLLRFLGVADELTAGHATRALQALAKEQTSSALSQEEVSLAAHLAQSLAELKAGGASIHEQVWLPDSEGVMAVSRHIFFDDAPWLAGGGQRLVHRGIPNGVAEALGCQSLRYHHQVNTRMTADLPCAPASMIAPLLSAAAEDMTHALMDIAELADAVGAEMMEVTLDYRQHGVESLLLPGLAEFQGPAICITLPGVVLSREELCQLQCPGAPYHVRGKTCRCGTGLLSCYTLTDLPMAISGDSLYIWDPHGHYLSASGKKGSSSSAAKQYQHVGGESNLVARFADQFAAWDFGGPSADVRSKIDCTLIRLPLRSISQAQSSALCTDVWDVEGAAQLMHQFAANCGRMMLFMESLRNIRTRHILQDSAAVPLFQVSLVPHEPGKRVVFDDRDWRHKSLGQIVRGHRFPGIRKTLSFTVVTTSGDEKDVVQELWLVCANAGMGAARDLAVDRRYAALQLDPTTAVAVRYDNVKEPKVLSAGGVFAPLPLHLGSPASPLAALTEQFPFLVYGAFALSRSGGRHIAGADSDHRPPLSPQGPQQTQEVLAAFNSDLIATGVVSAWLEAFGALRNRFQIPGSPQFRPCFGIYKMVPSGSDGADDEKETLATKRAAKSTKYIATQVCQEIARKPLWQLRDGRMVSLSQGCFIQPNADVSELGAAALDFIQRKLPLFNVPWHVKSALEAAGVQECNTVTPKAVRPLLKQMMKTGDGISSLNPTEAAELLQFCFQDVYSLTQELGLPPPDTEGQQPLPQADAAGMPTSPATSQNLLDELLGNAASNPHVQATMSYFRDVLGMEAGAAARAAAPVQQQAVPAQPKQRQLAQLLQECVGLPTPNSRGSIVALGADWLHTVSLQCPVNPIDVLPNFRGLDGRCWSDWMLHPLVVESLGECLARPDVSQVVRVRPFTLRDASLAIRHMLPPLWLEGTSVSVAWQDGMQGGPKPDKLLQLWQLLLALRDAEPSADLDVLKFRPLIPSRGAGGSMVRVRHRALVFCPPDVLAPPSPPVGETAEMQHSTASKADCADQSELAGAASEAAAEEQNSRLSGDALDRESQPLLNIEGTAGDTADSGHSHLTRDSLRMLHADSDARSRTRARSDVRATPDAEARESGGPWEWLLPILERLALPVLDARFSMLAPVCSLDGQLSEQDTILRKLQLCSEAGLFQVDQLGQMDCEHLFSYFAEHVPTSTEPLHLDFLRCLPIFPALLPGRRVPLTAGQHPAATCPRALVTAAMGNISALPETVQGVLLDFRPEYKPLYQALEVPMMLEPLLMVNCILPHFGQLAVPAQNHVMGRILNQWQTWRNNVALFDALAETPFVLTANGERRHARDLYNPTKTLLAKIFQDRPVFPTDRFATPAWIEVLSQMGLRSEVDHVTFLACARELESWGLSMDDMGERPASESIAVARELVQELKGNHMLHSSELFSALRDVAFVPAIKGVPGSHEATAVLVRYSQAALHKDWPLAWAAAPILEEASVPPATAWTALGLRSPPLFSTVLQHLRALSSDAGQAALSSWPARGPTSEQAFGSILDYISAQGLNPKQAKEVSQLAMIPVANGTRLVPPSSLYVRLRDDLSPFAFELPAALVGHSTTLQELGMKAAPTAADLIILLQGLRRTLGGEPLNINEVRAVLRLLRYICQHKDPQLLALLHRAQAADAVLVPAADSRPISTGACVHTLSCPPHLLSRAAECVVCVHPQLPLDICRLLGIAALEDIAYESLDEREPLQYCDTIQGQHRKDVQQLLRSPEMARAVHQVISPYAKAVPPLARSALDVGSLLTRVADALHFVKACHTIVHFTASRGAIAQKTPSMQVYDFMSAQSGEVFIADPPAGVRLATLLSRALSRALHSPLALPLEPLLSCAAADLPSVHQALLPASATTSGGLELSRLAAAGELGSALLPSDRALVQLKPLRPFAAGELCAYLAGASPAAAAARAAQHRANGAAGGGQVLCYGRVARDARPDEGAAVFRVPVEVSPGQFTDLLSSEVYSFRGGSAGPAGSEQNVGLQLHSATATPSADESTSNGAATPPETNSEQLAVAPREVVAAIREMLSAADLPLGLERERLLEQSLNLQAQLQATQAALGHQRAAAESARTEGEAAREAWRCRICLSADVDAVLPACGHALCWNCGSACRQRCPFCRTHSPVIRLYKGRLRRREKVLRI</sequence>
<dbReference type="SUPFAM" id="SSF57850">
    <property type="entry name" value="RING/U-box"/>
    <property type="match status" value="1"/>
</dbReference>
<keyword evidence="1" id="KW-0862">Zinc</keyword>
<dbReference type="InterPro" id="IPR058210">
    <property type="entry name" value="SACS/Nov_dom"/>
</dbReference>